<protein>
    <recommendedName>
        <fullName evidence="2">Peptidase S1 domain-containing protein</fullName>
    </recommendedName>
</protein>
<dbReference type="PANTHER" id="PTHR24271:SF48">
    <property type="entry name" value="KALLIKREIN-14"/>
    <property type="match status" value="1"/>
</dbReference>
<dbReference type="PANTHER" id="PTHR24271">
    <property type="entry name" value="KALLIKREIN-RELATED"/>
    <property type="match status" value="1"/>
</dbReference>
<sequence length="276" mass="30626">VTSVALGKHQLYGREAGEERRMVAPRVTSVALGKHQLYGREAGEERRMVARMVAHPGYDPTTKDNDIMLLKLLSPAAISDRVRPIPVASCLPRPGTSCLTSGWGATTSPEGHLVVIWFSLQSSPGQFGHLMVTFDLFWSLWVSSWSSHGHLSLFLGLLVTWVFLWSPGPPLVVTLDIWWSLWALDGHCAPLVVTMDPWWSLWSPGGHYGHLVVTMDPWWSLWTPGGHYGPLMVTMDPWWSLWLPGGHCGHCGHSVPTVTYPEVLQCVNVTAGHCDH</sequence>
<dbReference type="EMBL" id="SWJQ01003998">
    <property type="protein sequence ID" value="TRZ05523.1"/>
    <property type="molecule type" value="Genomic_DNA"/>
</dbReference>
<dbReference type="Pfam" id="PF00089">
    <property type="entry name" value="Trypsin"/>
    <property type="match status" value="1"/>
</dbReference>
<dbReference type="Gene3D" id="2.40.10.10">
    <property type="entry name" value="Trypsin-like serine proteases"/>
    <property type="match status" value="1"/>
</dbReference>
<dbReference type="InterPro" id="IPR009003">
    <property type="entry name" value="Peptidase_S1_PA"/>
</dbReference>
<proteinExistence type="predicted"/>
<dbReference type="InterPro" id="IPR043504">
    <property type="entry name" value="Peptidase_S1_PA_chymotrypsin"/>
</dbReference>
<dbReference type="PROSITE" id="PS50240">
    <property type="entry name" value="TRYPSIN_DOM"/>
    <property type="match status" value="1"/>
</dbReference>
<dbReference type="SMART" id="SM00020">
    <property type="entry name" value="Tryp_SPc"/>
    <property type="match status" value="1"/>
</dbReference>
<comment type="caution">
    <text evidence="3">The sequence shown here is derived from an EMBL/GenBank/DDBJ whole genome shotgun (WGS) entry which is preliminary data.</text>
</comment>
<evidence type="ECO:0000313" key="4">
    <source>
        <dbReference type="Proteomes" id="UP000796761"/>
    </source>
</evidence>
<reference evidence="3" key="1">
    <citation type="submission" date="2019-04" db="EMBL/GenBank/DDBJ databases">
        <title>Genome assembly of Zosterops borbonicus 15179.</title>
        <authorList>
            <person name="Leroy T."/>
            <person name="Anselmetti Y."/>
            <person name="Tilak M.-K."/>
            <person name="Nabholz B."/>
        </authorList>
    </citation>
    <scope>NUCLEOTIDE SEQUENCE</scope>
    <source>
        <strain evidence="3">HGM_15179</strain>
        <tissue evidence="3">Muscle</tissue>
    </source>
</reference>
<organism evidence="3 4">
    <name type="scientific">Zosterops borbonicus</name>
    <dbReference type="NCBI Taxonomy" id="364589"/>
    <lineage>
        <taxon>Eukaryota</taxon>
        <taxon>Metazoa</taxon>
        <taxon>Chordata</taxon>
        <taxon>Craniata</taxon>
        <taxon>Vertebrata</taxon>
        <taxon>Euteleostomi</taxon>
        <taxon>Archelosauria</taxon>
        <taxon>Archosauria</taxon>
        <taxon>Dinosauria</taxon>
        <taxon>Saurischia</taxon>
        <taxon>Theropoda</taxon>
        <taxon>Coelurosauria</taxon>
        <taxon>Aves</taxon>
        <taxon>Neognathae</taxon>
        <taxon>Neoaves</taxon>
        <taxon>Telluraves</taxon>
        <taxon>Australaves</taxon>
        <taxon>Passeriformes</taxon>
        <taxon>Sylvioidea</taxon>
        <taxon>Zosteropidae</taxon>
        <taxon>Zosterops</taxon>
    </lineage>
</organism>
<evidence type="ECO:0000259" key="2">
    <source>
        <dbReference type="PROSITE" id="PS50240"/>
    </source>
</evidence>
<evidence type="ECO:0000313" key="3">
    <source>
        <dbReference type="EMBL" id="TRZ05523.1"/>
    </source>
</evidence>
<dbReference type="GO" id="GO:0004252">
    <property type="term" value="F:serine-type endopeptidase activity"/>
    <property type="evidence" value="ECO:0007669"/>
    <property type="project" value="InterPro"/>
</dbReference>
<dbReference type="SUPFAM" id="SSF50494">
    <property type="entry name" value="Trypsin-like serine proteases"/>
    <property type="match status" value="1"/>
</dbReference>
<dbReference type="Proteomes" id="UP000796761">
    <property type="component" value="Unassembled WGS sequence"/>
</dbReference>
<name>A0A8K1D4S5_9PASS</name>
<keyword evidence="1" id="KW-1015">Disulfide bond</keyword>
<feature type="domain" description="Peptidase S1" evidence="2">
    <location>
        <begin position="1"/>
        <end position="218"/>
    </location>
</feature>
<gene>
    <name evidence="3" type="ORF">HGM15179_021584</name>
</gene>
<dbReference type="AlphaFoldDB" id="A0A8K1D4S5"/>
<dbReference type="GO" id="GO:0030141">
    <property type="term" value="C:secretory granule"/>
    <property type="evidence" value="ECO:0007669"/>
    <property type="project" value="TreeGrafter"/>
</dbReference>
<dbReference type="InterPro" id="IPR001254">
    <property type="entry name" value="Trypsin_dom"/>
</dbReference>
<feature type="non-terminal residue" evidence="3">
    <location>
        <position position="1"/>
    </location>
</feature>
<evidence type="ECO:0000256" key="1">
    <source>
        <dbReference type="ARBA" id="ARBA00023157"/>
    </source>
</evidence>
<dbReference type="OrthoDB" id="10059102at2759"/>
<accession>A0A8K1D4S5</accession>
<dbReference type="GO" id="GO:0006508">
    <property type="term" value="P:proteolysis"/>
    <property type="evidence" value="ECO:0007669"/>
    <property type="project" value="InterPro"/>
</dbReference>
<keyword evidence="4" id="KW-1185">Reference proteome</keyword>